<evidence type="ECO:0000313" key="8">
    <source>
        <dbReference type="Proteomes" id="UP000273159"/>
    </source>
</evidence>
<dbReference type="SUPFAM" id="SSF101473">
    <property type="entry name" value="DhaL-like"/>
    <property type="match status" value="1"/>
</dbReference>
<feature type="domain" description="DhaL" evidence="5">
    <location>
        <begin position="363"/>
        <end position="566"/>
    </location>
</feature>
<keyword evidence="1" id="KW-0808">Transferase</keyword>
<evidence type="ECO:0000256" key="1">
    <source>
        <dbReference type="ARBA" id="ARBA00022679"/>
    </source>
</evidence>
<dbReference type="Pfam" id="PF02733">
    <property type="entry name" value="Dak1"/>
    <property type="match status" value="1"/>
</dbReference>
<keyword evidence="2" id="KW-0547">Nucleotide-binding</keyword>
<evidence type="ECO:0000313" key="7">
    <source>
        <dbReference type="EMBL" id="RKO20040.1"/>
    </source>
</evidence>
<comment type="caution">
    <text evidence="7">The sequence shown here is derived from an EMBL/GenBank/DDBJ whole genome shotgun (WGS) entry which is preliminary data.</text>
</comment>
<sequence length="574" mass="59371">MTRIFNDPAEFAEEQFAGFLDLYADRLRGVPGGAVALRTGEPQVAVVVGGGSGHYPAFVGLVGQGFATGAVVGNIFTSPSAAQVYSVAKAAHQGRGVILTFGNYAGDNMNFGIAAERLRKEGIDTRIVVVTDDIASAVEEDKRRGIAGDFSVFKVLGAAAAAGLDLDGVEQAGRTANATTRTIGVAFSGCTLPGADRPLFTVAENQLGLGLGIHGEPGIRDMQMPPAADLARLLVDSLLEAAPGGAGKRVAAILNGLGTTKYEELFLLWGSVSKLLREADLEVVDPEVGELVTSMDMGGVSLTLMWLDEQLETFWTADTYTPAFRKQKAPIAAISGFAQDSSKEIQESKTIPDATPAARFLAGKTVDALESMARILHADEVRLGEIDAVAGDGDHGRGMVKGIDAALAAARIAYDGGAGAGWLLQSAGQSWAERAGGTSGVLWGAALEAAGRSLTDSRTAYTDKDLVTAVRSFSAAILDLGRASIGDKTLVDAMLPFVEELSAGIERRTPLAAAWRAAAAVATQKAEMTALLTPKLGRARPLAEKSLGTPDAGATSFALLVSGLAKLPVSATAS</sequence>
<dbReference type="GO" id="GO:0005524">
    <property type="term" value="F:ATP binding"/>
    <property type="evidence" value="ECO:0007669"/>
    <property type="project" value="UniProtKB-KW"/>
</dbReference>
<dbReference type="SUPFAM" id="SSF82549">
    <property type="entry name" value="DAK1/DegV-like"/>
    <property type="match status" value="1"/>
</dbReference>
<evidence type="ECO:0000259" key="5">
    <source>
        <dbReference type="PROSITE" id="PS51480"/>
    </source>
</evidence>
<dbReference type="SMART" id="SM01120">
    <property type="entry name" value="Dak2"/>
    <property type="match status" value="1"/>
</dbReference>
<dbReference type="Gene3D" id="1.25.40.340">
    <property type="match status" value="1"/>
</dbReference>
<dbReference type="InterPro" id="IPR004006">
    <property type="entry name" value="DhaK_dom"/>
</dbReference>
<accession>A0A3B0FJK1</accession>
<proteinExistence type="predicted"/>
<dbReference type="Pfam" id="PF02734">
    <property type="entry name" value="Dak2"/>
    <property type="match status" value="1"/>
</dbReference>
<dbReference type="Gene3D" id="3.40.50.10440">
    <property type="entry name" value="Dihydroxyacetone kinase, domain 1"/>
    <property type="match status" value="1"/>
</dbReference>
<dbReference type="InterPro" id="IPR036117">
    <property type="entry name" value="DhaL_dom_sf"/>
</dbReference>
<gene>
    <name evidence="7" type="ORF">D7Z96_19580</name>
</gene>
<name>A0A3B0FJK1_PSEPS</name>
<reference evidence="7 8" key="1">
    <citation type="submission" date="2018-10" db="EMBL/GenBank/DDBJ databases">
        <title>Genome-guide identification and characterization of bacteria that degrade polycyclic aromatic hydrocarbons and resist hexavalent chromium simultaneously.</title>
        <authorList>
            <person name="Feng H."/>
        </authorList>
    </citation>
    <scope>NUCLEOTIDE SEQUENCE [LARGE SCALE GENOMIC DNA]</scope>
    <source>
        <strain evidence="7 8">J015</strain>
    </source>
</reference>
<dbReference type="GO" id="GO:0005829">
    <property type="term" value="C:cytosol"/>
    <property type="evidence" value="ECO:0007669"/>
    <property type="project" value="TreeGrafter"/>
</dbReference>
<dbReference type="Gene3D" id="3.30.1180.20">
    <property type="entry name" value="Dihydroxyacetone kinase, domain 2"/>
    <property type="match status" value="1"/>
</dbReference>
<dbReference type="AlphaFoldDB" id="A0A3B0FJK1"/>
<organism evidence="7 8">
    <name type="scientific">Pseudarthrobacter phenanthrenivorans</name>
    <name type="common">Arthrobacter phenanthrenivorans</name>
    <dbReference type="NCBI Taxonomy" id="361575"/>
    <lineage>
        <taxon>Bacteria</taxon>
        <taxon>Bacillati</taxon>
        <taxon>Actinomycetota</taxon>
        <taxon>Actinomycetes</taxon>
        <taxon>Micrococcales</taxon>
        <taxon>Micrococcaceae</taxon>
        <taxon>Pseudarthrobacter</taxon>
    </lineage>
</organism>
<protein>
    <submittedName>
        <fullName evidence="7">Dihydroxyacetone kinase family protein</fullName>
    </submittedName>
</protein>
<dbReference type="FunFam" id="3.40.50.10440:FF:000001">
    <property type="entry name" value="Dihydroxyacetone kinase, DhaK subunit"/>
    <property type="match status" value="1"/>
</dbReference>
<dbReference type="EMBL" id="RBNH01000028">
    <property type="protein sequence ID" value="RKO20040.1"/>
    <property type="molecule type" value="Genomic_DNA"/>
</dbReference>
<dbReference type="PROSITE" id="PS51480">
    <property type="entry name" value="DHAL"/>
    <property type="match status" value="1"/>
</dbReference>
<dbReference type="NCBIfam" id="NF011049">
    <property type="entry name" value="PRK14479.1"/>
    <property type="match status" value="1"/>
</dbReference>
<feature type="domain" description="DhaK" evidence="6">
    <location>
        <begin position="7"/>
        <end position="324"/>
    </location>
</feature>
<dbReference type="PANTHER" id="PTHR28629">
    <property type="entry name" value="TRIOKINASE/FMN CYCLASE"/>
    <property type="match status" value="1"/>
</dbReference>
<dbReference type="Proteomes" id="UP000273159">
    <property type="component" value="Unassembled WGS sequence"/>
</dbReference>
<dbReference type="InterPro" id="IPR004007">
    <property type="entry name" value="DhaL_dom"/>
</dbReference>
<dbReference type="GO" id="GO:0019563">
    <property type="term" value="P:glycerol catabolic process"/>
    <property type="evidence" value="ECO:0007669"/>
    <property type="project" value="TreeGrafter"/>
</dbReference>
<reference evidence="8" key="2">
    <citation type="submission" date="2018-10" db="EMBL/GenBank/DDBJ databases">
        <authorList>
            <person name="Wang Y."/>
            <person name="Wang J."/>
            <person name="Yang X."/>
            <person name="Wang Z."/>
            <person name="Huang Y."/>
        </authorList>
    </citation>
    <scope>NUCLEOTIDE SEQUENCE [LARGE SCALE GENOMIC DNA]</scope>
    <source>
        <strain evidence="8">J015</strain>
    </source>
</reference>
<dbReference type="InterPro" id="IPR050861">
    <property type="entry name" value="Dihydroxyacetone_Kinase"/>
</dbReference>
<evidence type="ECO:0000259" key="6">
    <source>
        <dbReference type="PROSITE" id="PS51481"/>
    </source>
</evidence>
<dbReference type="RefSeq" id="WP_120693642.1">
    <property type="nucleotide sequence ID" value="NZ_RBNH01000028.1"/>
</dbReference>
<evidence type="ECO:0000256" key="2">
    <source>
        <dbReference type="ARBA" id="ARBA00022741"/>
    </source>
</evidence>
<dbReference type="GO" id="GO:0004371">
    <property type="term" value="F:glycerone kinase activity"/>
    <property type="evidence" value="ECO:0007669"/>
    <property type="project" value="InterPro"/>
</dbReference>
<dbReference type="PANTHER" id="PTHR28629:SF4">
    <property type="entry name" value="TRIOKINASE_FMN CYCLASE"/>
    <property type="match status" value="1"/>
</dbReference>
<keyword evidence="4" id="KW-0067">ATP-binding</keyword>
<dbReference type="FunFam" id="1.25.40.340:FF:000002">
    <property type="entry name" value="Dihydroxyacetone kinase, L subunit"/>
    <property type="match status" value="1"/>
</dbReference>
<keyword evidence="3 7" id="KW-0418">Kinase</keyword>
<dbReference type="PROSITE" id="PS51481">
    <property type="entry name" value="DHAK"/>
    <property type="match status" value="1"/>
</dbReference>
<evidence type="ECO:0000256" key="3">
    <source>
        <dbReference type="ARBA" id="ARBA00022777"/>
    </source>
</evidence>
<evidence type="ECO:0000256" key="4">
    <source>
        <dbReference type="ARBA" id="ARBA00022840"/>
    </source>
</evidence>